<dbReference type="RefSeq" id="WP_090795944.1">
    <property type="nucleotide sequence ID" value="NZ_FMYI01000006.1"/>
</dbReference>
<gene>
    <name evidence="2" type="ORF">SAMN05421734_10696</name>
</gene>
<protein>
    <submittedName>
        <fullName evidence="2">Uncharacterized protein</fullName>
    </submittedName>
</protein>
<evidence type="ECO:0000313" key="2">
    <source>
        <dbReference type="EMBL" id="SDC30508.1"/>
    </source>
</evidence>
<dbReference type="OrthoDB" id="2973381at2"/>
<feature type="transmembrane region" description="Helical" evidence="1">
    <location>
        <begin position="12"/>
        <end position="29"/>
    </location>
</feature>
<organism evidence="2 3">
    <name type="scientific">Pelagirhabdus alkalitolerans</name>
    <dbReference type="NCBI Taxonomy" id="1612202"/>
    <lineage>
        <taxon>Bacteria</taxon>
        <taxon>Bacillati</taxon>
        <taxon>Bacillota</taxon>
        <taxon>Bacilli</taxon>
        <taxon>Bacillales</taxon>
        <taxon>Bacillaceae</taxon>
        <taxon>Pelagirhabdus</taxon>
    </lineage>
</organism>
<keyword evidence="1" id="KW-0472">Membrane</keyword>
<dbReference type="EMBL" id="FMYI01000006">
    <property type="protein sequence ID" value="SDC30508.1"/>
    <property type="molecule type" value="Genomic_DNA"/>
</dbReference>
<name>A0A1G6KI53_9BACI</name>
<accession>A0A1G6KI53</accession>
<keyword evidence="3" id="KW-1185">Reference proteome</keyword>
<dbReference type="STRING" id="1612202.SAMN05421734_10696"/>
<reference evidence="3" key="1">
    <citation type="submission" date="2016-09" db="EMBL/GenBank/DDBJ databases">
        <authorList>
            <person name="Varghese N."/>
            <person name="Submissions S."/>
        </authorList>
    </citation>
    <scope>NUCLEOTIDE SEQUENCE [LARGE SCALE GENOMIC DNA]</scope>
    <source>
        <strain evidence="3">S5</strain>
    </source>
</reference>
<keyword evidence="1" id="KW-0812">Transmembrane</keyword>
<dbReference type="Proteomes" id="UP000242949">
    <property type="component" value="Unassembled WGS sequence"/>
</dbReference>
<feature type="transmembrane region" description="Helical" evidence="1">
    <location>
        <begin position="35"/>
        <end position="53"/>
    </location>
</feature>
<dbReference type="AlphaFoldDB" id="A0A1G6KI53"/>
<proteinExistence type="predicted"/>
<sequence>MKWTQFDWKLVHGLMITFYVLGLVTYLIMGDLSELIHQLIVSVFTLIVVKEVIRYVRRLKREKNEKQ</sequence>
<evidence type="ECO:0000313" key="3">
    <source>
        <dbReference type="Proteomes" id="UP000242949"/>
    </source>
</evidence>
<keyword evidence="1" id="KW-1133">Transmembrane helix</keyword>
<evidence type="ECO:0000256" key="1">
    <source>
        <dbReference type="SAM" id="Phobius"/>
    </source>
</evidence>